<evidence type="ECO:0000256" key="2">
    <source>
        <dbReference type="ARBA" id="ARBA00006679"/>
    </source>
</evidence>
<sequence length="147" mass="16772">MNIITKIEHWGDTHHPKWIDILRIALGLVILYKGILFISNTDALLRLMQDSELQFFNLGIAHYVAFAHLVGGFLIAIGLVTRFAIIFQLPILFIAVFFVNVQQGFLSVANNLEFWLSLIVLILLVVFLILGSGKWSVDQWMKNHPNE</sequence>
<dbReference type="RefSeq" id="WP_092790334.1">
    <property type="nucleotide sequence ID" value="NZ_FOPC01000004.1"/>
</dbReference>
<comment type="subcellular location">
    <subcellularLocation>
        <location evidence="1">Cell membrane</location>
        <topology evidence="1">Multi-pass membrane protein</topology>
    </subcellularLocation>
</comment>
<feature type="transmembrane region" description="Helical" evidence="7">
    <location>
        <begin position="21"/>
        <end position="40"/>
    </location>
</feature>
<feature type="transmembrane region" description="Helical" evidence="7">
    <location>
        <begin position="87"/>
        <end position="108"/>
    </location>
</feature>
<keyword evidence="9" id="KW-1185">Reference proteome</keyword>
<evidence type="ECO:0000313" key="8">
    <source>
        <dbReference type="EMBL" id="SFG50215.1"/>
    </source>
</evidence>
<dbReference type="PANTHER" id="PTHR33452:SF1">
    <property type="entry name" value="INNER MEMBRANE PROTEIN YPHA-RELATED"/>
    <property type="match status" value="1"/>
</dbReference>
<proteinExistence type="inferred from homology"/>
<organism evidence="8 9">
    <name type="scientific">Algoriphagus hitonicola</name>
    <dbReference type="NCBI Taxonomy" id="435880"/>
    <lineage>
        <taxon>Bacteria</taxon>
        <taxon>Pseudomonadati</taxon>
        <taxon>Bacteroidota</taxon>
        <taxon>Cytophagia</taxon>
        <taxon>Cytophagales</taxon>
        <taxon>Cyclobacteriaceae</taxon>
        <taxon>Algoriphagus</taxon>
    </lineage>
</organism>
<evidence type="ECO:0000313" key="9">
    <source>
        <dbReference type="Proteomes" id="UP000199642"/>
    </source>
</evidence>
<comment type="similarity">
    <text evidence="2">Belongs to the DoxX family.</text>
</comment>
<gene>
    <name evidence="8" type="ORF">SAMN04487988_104211</name>
</gene>
<keyword evidence="4 7" id="KW-0812">Transmembrane</keyword>
<feature type="transmembrane region" description="Helical" evidence="7">
    <location>
        <begin position="60"/>
        <end position="80"/>
    </location>
</feature>
<dbReference type="InterPro" id="IPR032808">
    <property type="entry name" value="DoxX"/>
</dbReference>
<keyword evidence="6 7" id="KW-0472">Membrane</keyword>
<dbReference type="STRING" id="435880.SAMN04487988_104211"/>
<name>A0A1I2SBG5_9BACT</name>
<keyword evidence="3" id="KW-1003">Cell membrane</keyword>
<feature type="transmembrane region" description="Helical" evidence="7">
    <location>
        <begin position="114"/>
        <end position="133"/>
    </location>
</feature>
<dbReference type="Proteomes" id="UP000199642">
    <property type="component" value="Unassembled WGS sequence"/>
</dbReference>
<dbReference type="EMBL" id="FOPC01000004">
    <property type="protein sequence ID" value="SFG50215.1"/>
    <property type="molecule type" value="Genomic_DNA"/>
</dbReference>
<protein>
    <submittedName>
        <fullName evidence="8">Uncharacterized membrane protein YphA, DoxX/SURF4 family</fullName>
    </submittedName>
</protein>
<dbReference type="OrthoDB" id="680764at2"/>
<evidence type="ECO:0000256" key="6">
    <source>
        <dbReference type="ARBA" id="ARBA00023136"/>
    </source>
</evidence>
<dbReference type="AlphaFoldDB" id="A0A1I2SBG5"/>
<keyword evidence="5 7" id="KW-1133">Transmembrane helix</keyword>
<evidence type="ECO:0000256" key="5">
    <source>
        <dbReference type="ARBA" id="ARBA00022989"/>
    </source>
</evidence>
<evidence type="ECO:0000256" key="3">
    <source>
        <dbReference type="ARBA" id="ARBA00022475"/>
    </source>
</evidence>
<evidence type="ECO:0000256" key="7">
    <source>
        <dbReference type="SAM" id="Phobius"/>
    </source>
</evidence>
<accession>A0A1I2SBG5</accession>
<dbReference type="GO" id="GO:0005886">
    <property type="term" value="C:plasma membrane"/>
    <property type="evidence" value="ECO:0007669"/>
    <property type="project" value="UniProtKB-SubCell"/>
</dbReference>
<dbReference type="InterPro" id="IPR051907">
    <property type="entry name" value="DoxX-like_oxidoreductase"/>
</dbReference>
<evidence type="ECO:0000256" key="4">
    <source>
        <dbReference type="ARBA" id="ARBA00022692"/>
    </source>
</evidence>
<evidence type="ECO:0000256" key="1">
    <source>
        <dbReference type="ARBA" id="ARBA00004651"/>
    </source>
</evidence>
<dbReference type="PANTHER" id="PTHR33452">
    <property type="entry name" value="OXIDOREDUCTASE CATD-RELATED"/>
    <property type="match status" value="1"/>
</dbReference>
<dbReference type="Pfam" id="PF07681">
    <property type="entry name" value="DoxX"/>
    <property type="match status" value="1"/>
</dbReference>
<reference evidence="9" key="1">
    <citation type="submission" date="2016-10" db="EMBL/GenBank/DDBJ databases">
        <authorList>
            <person name="Varghese N."/>
            <person name="Submissions S."/>
        </authorList>
    </citation>
    <scope>NUCLEOTIDE SEQUENCE [LARGE SCALE GENOMIC DNA]</scope>
    <source>
        <strain evidence="9">DSM 19315</strain>
    </source>
</reference>